<dbReference type="Pfam" id="PF07970">
    <property type="entry name" value="COPIIcoated_ERV"/>
    <property type="match status" value="1"/>
</dbReference>
<comment type="subcellular location">
    <subcellularLocation>
        <location evidence="5">Endoplasmic reticulum membrane</location>
        <topology evidence="5">Multi-pass membrane protein</topology>
    </subcellularLocation>
    <subcellularLocation>
        <location evidence="5">Endoplasmic reticulum-Golgi intermediate compartment membrane</location>
        <topology evidence="5">Multi-pass membrane protein</topology>
    </subcellularLocation>
    <subcellularLocation>
        <location evidence="5">Golgi apparatus membrane</location>
        <topology evidence="5">Multi-pass membrane protein</topology>
    </subcellularLocation>
    <subcellularLocation>
        <location evidence="1">Membrane</location>
    </subcellularLocation>
</comment>
<accession>A0A1E3NVQ6</accession>
<keyword evidence="2" id="KW-0812">Transmembrane</keyword>
<reference evidence="8 9" key="1">
    <citation type="journal article" date="2016" name="Proc. Natl. Acad. Sci. U.S.A.">
        <title>Comparative genomics of biotechnologically important yeasts.</title>
        <authorList>
            <person name="Riley R."/>
            <person name="Haridas S."/>
            <person name="Wolfe K.H."/>
            <person name="Lopes M.R."/>
            <person name="Hittinger C.T."/>
            <person name="Goeker M."/>
            <person name="Salamov A.A."/>
            <person name="Wisecaver J.H."/>
            <person name="Long T.M."/>
            <person name="Calvey C.H."/>
            <person name="Aerts A.L."/>
            <person name="Barry K.W."/>
            <person name="Choi C."/>
            <person name="Clum A."/>
            <person name="Coughlan A.Y."/>
            <person name="Deshpande S."/>
            <person name="Douglass A.P."/>
            <person name="Hanson S.J."/>
            <person name="Klenk H.-P."/>
            <person name="LaButti K.M."/>
            <person name="Lapidus A."/>
            <person name="Lindquist E.A."/>
            <person name="Lipzen A.M."/>
            <person name="Meier-Kolthoff J.P."/>
            <person name="Ohm R.A."/>
            <person name="Otillar R.P."/>
            <person name="Pangilinan J.L."/>
            <person name="Peng Y."/>
            <person name="Rokas A."/>
            <person name="Rosa C.A."/>
            <person name="Scheuner C."/>
            <person name="Sibirny A.A."/>
            <person name="Slot J.C."/>
            <person name="Stielow J.B."/>
            <person name="Sun H."/>
            <person name="Kurtzman C.P."/>
            <person name="Blackwell M."/>
            <person name="Grigoriev I.V."/>
            <person name="Jeffries T.W."/>
        </authorList>
    </citation>
    <scope>NUCLEOTIDE SEQUENCE [LARGE SCALE GENOMIC DNA]</scope>
    <source>
        <strain evidence="9">ATCC 58044 / CBS 1984 / NCYC 433 / NRRL Y-366-8</strain>
    </source>
</reference>
<comment type="similarity">
    <text evidence="5">Belongs to the ERGIC family.</text>
</comment>
<evidence type="ECO:0000256" key="2">
    <source>
        <dbReference type="ARBA" id="ARBA00022692"/>
    </source>
</evidence>
<protein>
    <recommendedName>
        <fullName evidence="5">Endoplasmic reticulum-Golgi intermediate compartment protein</fullName>
    </recommendedName>
</protein>
<dbReference type="InterPro" id="IPR012936">
    <property type="entry name" value="Erv_C"/>
</dbReference>
<keyword evidence="5" id="KW-0256">Endoplasmic reticulum</keyword>
<dbReference type="GO" id="GO:0006888">
    <property type="term" value="P:endoplasmic reticulum to Golgi vesicle-mediated transport"/>
    <property type="evidence" value="ECO:0007669"/>
    <property type="project" value="UniProtKB-UniRule"/>
</dbReference>
<dbReference type="PANTHER" id="PTHR10984:SF81">
    <property type="entry name" value="ER-DERIVED VESICLES PROTEIN ERV41"/>
    <property type="match status" value="1"/>
</dbReference>
<keyword evidence="5" id="KW-0813">Transport</keyword>
<evidence type="ECO:0000256" key="3">
    <source>
        <dbReference type="ARBA" id="ARBA00022989"/>
    </source>
</evidence>
<gene>
    <name evidence="8" type="ORF">WICANDRAFT_81447</name>
</gene>
<keyword evidence="5" id="KW-0931">ER-Golgi transport</keyword>
<dbReference type="EMBL" id="KV454214">
    <property type="protein sequence ID" value="ODQ57228.1"/>
    <property type="molecule type" value="Genomic_DNA"/>
</dbReference>
<dbReference type="InterPro" id="IPR045888">
    <property type="entry name" value="Erv"/>
</dbReference>
<keyword evidence="3" id="KW-1133">Transmembrane helix</keyword>
<dbReference type="GO" id="GO:0006890">
    <property type="term" value="P:retrograde vesicle-mediated transport, Golgi to endoplasmic reticulum"/>
    <property type="evidence" value="ECO:0007669"/>
    <property type="project" value="EnsemblFungi"/>
</dbReference>
<keyword evidence="4" id="KW-0472">Membrane</keyword>
<evidence type="ECO:0000256" key="5">
    <source>
        <dbReference type="RuleBase" id="RU369013"/>
    </source>
</evidence>
<dbReference type="Pfam" id="PF13850">
    <property type="entry name" value="ERGIC_N"/>
    <property type="match status" value="1"/>
</dbReference>
<keyword evidence="9" id="KW-1185">Reference proteome</keyword>
<dbReference type="GO" id="GO:0005789">
    <property type="term" value="C:endoplasmic reticulum membrane"/>
    <property type="evidence" value="ECO:0007669"/>
    <property type="project" value="UniProtKB-SubCell"/>
</dbReference>
<organism evidence="8 9">
    <name type="scientific">Wickerhamomyces anomalus (strain ATCC 58044 / CBS 1984 / NCYC 433 / NRRL Y-366-8)</name>
    <name type="common">Yeast</name>
    <name type="synonym">Hansenula anomala</name>
    <dbReference type="NCBI Taxonomy" id="683960"/>
    <lineage>
        <taxon>Eukaryota</taxon>
        <taxon>Fungi</taxon>
        <taxon>Dikarya</taxon>
        <taxon>Ascomycota</taxon>
        <taxon>Saccharomycotina</taxon>
        <taxon>Saccharomycetes</taxon>
        <taxon>Phaffomycetales</taxon>
        <taxon>Wickerhamomycetaceae</taxon>
        <taxon>Wickerhamomyces</taxon>
    </lineage>
</organism>
<dbReference type="GO" id="GO:0042802">
    <property type="term" value="F:identical protein binding"/>
    <property type="evidence" value="ECO:0007669"/>
    <property type="project" value="EnsemblFungi"/>
</dbReference>
<feature type="domain" description="Endoplasmic reticulum vesicle transporter C-terminal" evidence="6">
    <location>
        <begin position="147"/>
        <end position="303"/>
    </location>
</feature>
<dbReference type="GO" id="GO:0061852">
    <property type="term" value="C:retrograde transporter complex, Golgi to ER"/>
    <property type="evidence" value="ECO:0007669"/>
    <property type="project" value="EnsemblFungi"/>
</dbReference>
<evidence type="ECO:0000313" key="9">
    <source>
        <dbReference type="Proteomes" id="UP000094112"/>
    </source>
</evidence>
<name>A0A1E3NVQ6_WICAA</name>
<comment type="function">
    <text evidence="5">Plays a role in transport between endoplasmic reticulum and Golgi.</text>
</comment>
<dbReference type="GO" id="GO:0000139">
    <property type="term" value="C:Golgi membrane"/>
    <property type="evidence" value="ECO:0007669"/>
    <property type="project" value="UniProtKB-SubCell"/>
</dbReference>
<dbReference type="Proteomes" id="UP000094112">
    <property type="component" value="Unassembled WGS sequence"/>
</dbReference>
<dbReference type="AlphaFoldDB" id="A0A1E3NVQ6"/>
<dbReference type="STRING" id="683960.A0A1E3NVQ6"/>
<keyword evidence="5" id="KW-0333">Golgi apparatus</keyword>
<dbReference type="GO" id="GO:0030134">
    <property type="term" value="C:COPII-coated ER to Golgi transport vesicle"/>
    <property type="evidence" value="ECO:0007669"/>
    <property type="project" value="EnsemblFungi"/>
</dbReference>
<evidence type="ECO:0000313" key="8">
    <source>
        <dbReference type="EMBL" id="ODQ57228.1"/>
    </source>
</evidence>
<dbReference type="GO" id="GO:0033116">
    <property type="term" value="C:endoplasmic reticulum-Golgi intermediate compartment membrane"/>
    <property type="evidence" value="ECO:0007669"/>
    <property type="project" value="UniProtKB-SubCell"/>
</dbReference>
<evidence type="ECO:0000259" key="7">
    <source>
        <dbReference type="Pfam" id="PF13850"/>
    </source>
</evidence>
<dbReference type="RefSeq" id="XP_019036435.1">
    <property type="nucleotide sequence ID" value="XM_019185236.1"/>
</dbReference>
<dbReference type="OrthoDB" id="5541786at2759"/>
<dbReference type="PANTHER" id="PTHR10984">
    <property type="entry name" value="ENDOPLASMIC RETICULUM-GOLGI INTERMEDIATE COMPARTMENT PROTEIN"/>
    <property type="match status" value="1"/>
</dbReference>
<sequence>MANLRSFDAFPKVASTHQVRSTKGSYSTIMLGLFVLFLTYVELGQFFGGEIDHQFKVDNTVQKDLRINMDIVVAMPCNFIHTNVKDLTEDRFLAGELLHYEGFSFFVPEGYRRDDDYDVSTPDLDKVMAEGIVAEFRDRGDAKDSGAPACHIYGSIPVNKVQGDFHITAKGYGYRDRSHVGIESLNFSHVISEFSFGEFYPYIHNPLDATVKLTEEHLQSYQYYLNVVPTQYKKLGVEIDTNQYSTSLLKKQYTLEKKGVPGIFFKYDFEPISLIVEDKRIPFVSFLVRLATIYGGLIIVAKYLYKTFDKVLILLFGKKFAARGEEKKASLLDDYDDDEE</sequence>
<feature type="domain" description="Endoplasmic reticulum vesicle transporter N-terminal" evidence="7">
    <location>
        <begin position="4"/>
        <end position="91"/>
    </location>
</feature>
<evidence type="ECO:0000259" key="6">
    <source>
        <dbReference type="Pfam" id="PF07970"/>
    </source>
</evidence>
<evidence type="ECO:0000256" key="1">
    <source>
        <dbReference type="ARBA" id="ARBA00004370"/>
    </source>
</evidence>
<dbReference type="GeneID" id="30202482"/>
<evidence type="ECO:0000256" key="4">
    <source>
        <dbReference type="ARBA" id="ARBA00023136"/>
    </source>
</evidence>
<dbReference type="InterPro" id="IPR039542">
    <property type="entry name" value="Erv_N"/>
</dbReference>
<proteinExistence type="inferred from homology"/>